<evidence type="ECO:0000313" key="10">
    <source>
        <dbReference type="EnsemblMetazoa" id="CapteP193861"/>
    </source>
</evidence>
<keyword evidence="3 6" id="KW-0285">Flavoprotein</keyword>
<comment type="cofactor">
    <cofactor evidence="1 5">
        <name>FAD</name>
        <dbReference type="ChEBI" id="CHEBI:57692"/>
    </cofactor>
</comment>
<evidence type="ECO:0000313" key="9">
    <source>
        <dbReference type="EMBL" id="ELU11457.1"/>
    </source>
</evidence>
<evidence type="ECO:0000256" key="4">
    <source>
        <dbReference type="ARBA" id="ARBA00022827"/>
    </source>
</evidence>
<dbReference type="EMBL" id="KB296703">
    <property type="protein sequence ID" value="ELU11457.1"/>
    <property type="molecule type" value="Genomic_DNA"/>
</dbReference>
<feature type="chain" id="PRO_5010979172" description="Glucose-methanol-choline oxidoreductase N-terminal domain-containing protein" evidence="7">
    <location>
        <begin position="25"/>
        <end position="606"/>
    </location>
</feature>
<accession>R7UYU0</accession>
<evidence type="ECO:0000256" key="1">
    <source>
        <dbReference type="ARBA" id="ARBA00001974"/>
    </source>
</evidence>
<dbReference type="OMA" id="SDHMIFF"/>
<reference evidence="10" key="3">
    <citation type="submission" date="2015-06" db="UniProtKB">
        <authorList>
            <consortium name="EnsemblMetazoa"/>
        </authorList>
    </citation>
    <scope>IDENTIFICATION</scope>
</reference>
<dbReference type="InterPro" id="IPR036188">
    <property type="entry name" value="FAD/NAD-bd_sf"/>
</dbReference>
<reference evidence="9 11" key="2">
    <citation type="journal article" date="2013" name="Nature">
        <title>Insights into bilaterian evolution from three spiralian genomes.</title>
        <authorList>
            <person name="Simakov O."/>
            <person name="Marletaz F."/>
            <person name="Cho S.J."/>
            <person name="Edsinger-Gonzales E."/>
            <person name="Havlak P."/>
            <person name="Hellsten U."/>
            <person name="Kuo D.H."/>
            <person name="Larsson T."/>
            <person name="Lv J."/>
            <person name="Arendt D."/>
            <person name="Savage R."/>
            <person name="Osoegawa K."/>
            <person name="de Jong P."/>
            <person name="Grimwood J."/>
            <person name="Chapman J.A."/>
            <person name="Shapiro H."/>
            <person name="Aerts A."/>
            <person name="Otillar R.P."/>
            <person name="Terry A.Y."/>
            <person name="Boore J.L."/>
            <person name="Grigoriev I.V."/>
            <person name="Lindberg D.R."/>
            <person name="Seaver E.C."/>
            <person name="Weisblat D.A."/>
            <person name="Putnam N.H."/>
            <person name="Rokhsar D.S."/>
        </authorList>
    </citation>
    <scope>NUCLEOTIDE SEQUENCE</scope>
    <source>
        <strain evidence="9 11">I ESC-2004</strain>
    </source>
</reference>
<feature type="domain" description="Glucose-methanol-choline oxidoreductase N-terminal" evidence="8">
    <location>
        <begin position="116"/>
        <end position="139"/>
    </location>
</feature>
<evidence type="ECO:0000259" key="8">
    <source>
        <dbReference type="PROSITE" id="PS00623"/>
    </source>
</evidence>
<evidence type="ECO:0000256" key="6">
    <source>
        <dbReference type="RuleBase" id="RU003968"/>
    </source>
</evidence>
<reference evidence="11" key="1">
    <citation type="submission" date="2012-12" db="EMBL/GenBank/DDBJ databases">
        <authorList>
            <person name="Hellsten U."/>
            <person name="Grimwood J."/>
            <person name="Chapman J.A."/>
            <person name="Shapiro H."/>
            <person name="Aerts A."/>
            <person name="Otillar R.P."/>
            <person name="Terry A.Y."/>
            <person name="Boore J.L."/>
            <person name="Simakov O."/>
            <person name="Marletaz F."/>
            <person name="Cho S.-J."/>
            <person name="Edsinger-Gonzales E."/>
            <person name="Havlak P."/>
            <person name="Kuo D.-H."/>
            <person name="Larsson T."/>
            <person name="Lv J."/>
            <person name="Arendt D."/>
            <person name="Savage R."/>
            <person name="Osoegawa K."/>
            <person name="de Jong P."/>
            <person name="Lindberg D.R."/>
            <person name="Seaver E.C."/>
            <person name="Weisblat D.A."/>
            <person name="Putnam N.H."/>
            <person name="Grigoriev I.V."/>
            <person name="Rokhsar D.S."/>
        </authorList>
    </citation>
    <scope>NUCLEOTIDE SEQUENCE</scope>
    <source>
        <strain evidence="11">I ESC-2004</strain>
    </source>
</reference>
<keyword evidence="4 5" id="KW-0274">FAD</keyword>
<dbReference type="Proteomes" id="UP000014760">
    <property type="component" value="Unassembled WGS sequence"/>
</dbReference>
<dbReference type="PANTHER" id="PTHR11552:SF147">
    <property type="entry name" value="CHOLINE DEHYDROGENASE, MITOCHONDRIAL"/>
    <property type="match status" value="1"/>
</dbReference>
<dbReference type="FunCoup" id="R7UYU0">
    <property type="interactions" value="48"/>
</dbReference>
<evidence type="ECO:0000256" key="5">
    <source>
        <dbReference type="PIRSR" id="PIRSR000137-2"/>
    </source>
</evidence>
<dbReference type="EnsemblMetazoa" id="CapteT193861">
    <property type="protein sequence ID" value="CapteP193861"/>
    <property type="gene ID" value="CapteG193861"/>
</dbReference>
<dbReference type="SUPFAM" id="SSF51905">
    <property type="entry name" value="FAD/NAD(P)-binding domain"/>
    <property type="match status" value="1"/>
</dbReference>
<proteinExistence type="inferred from homology"/>
<dbReference type="HOGENOM" id="CLU_002865_7_0_1"/>
<dbReference type="PIRSF" id="PIRSF000137">
    <property type="entry name" value="Alcohol_oxidase"/>
    <property type="match status" value="1"/>
</dbReference>
<dbReference type="AlphaFoldDB" id="R7UYU0"/>
<dbReference type="InterPro" id="IPR000172">
    <property type="entry name" value="GMC_OxRdtase_N"/>
</dbReference>
<dbReference type="PROSITE" id="PS00623">
    <property type="entry name" value="GMC_OXRED_1"/>
    <property type="match status" value="1"/>
</dbReference>
<dbReference type="GO" id="GO:0016614">
    <property type="term" value="F:oxidoreductase activity, acting on CH-OH group of donors"/>
    <property type="evidence" value="ECO:0007669"/>
    <property type="project" value="InterPro"/>
</dbReference>
<evidence type="ECO:0000313" key="11">
    <source>
        <dbReference type="Proteomes" id="UP000014760"/>
    </source>
</evidence>
<dbReference type="SUPFAM" id="SSF54373">
    <property type="entry name" value="FAD-linked reductases, C-terminal domain"/>
    <property type="match status" value="1"/>
</dbReference>
<dbReference type="OrthoDB" id="269227at2759"/>
<protein>
    <recommendedName>
        <fullName evidence="8">Glucose-methanol-choline oxidoreductase N-terminal domain-containing protein</fullName>
    </recommendedName>
</protein>
<feature type="binding site" evidence="5">
    <location>
        <position position="371"/>
    </location>
    <ligand>
        <name>substrate</name>
    </ligand>
</feature>
<gene>
    <name evidence="9" type="ORF">CAPTEDRAFT_193861</name>
</gene>
<dbReference type="Gene3D" id="3.30.560.10">
    <property type="entry name" value="Glucose Oxidase, domain 3"/>
    <property type="match status" value="1"/>
</dbReference>
<dbReference type="EMBL" id="AMQN01000860">
    <property type="status" value="NOT_ANNOTATED_CDS"/>
    <property type="molecule type" value="Genomic_DNA"/>
</dbReference>
<comment type="similarity">
    <text evidence="2 6">Belongs to the GMC oxidoreductase family.</text>
</comment>
<dbReference type="InterPro" id="IPR012132">
    <property type="entry name" value="GMC_OxRdtase"/>
</dbReference>
<name>R7UYU0_CAPTE</name>
<sequence length="606" mass="66099">MGSGLLWAGAMLACALLFWDRSTHHPVTENLNATYDYIIVGGGSSGAVLAARLSEDTKSTVLVLEAGDEEIGNPSIEVPLASTTLRGSSLDWAYKTVPQEEACLSMHDKRCGVSQGKVLGGSGSINCMVYMRGSRHDYDGWAKELGCSGWGYEDVLPYFIKSESNTNQKLVESGYHGHTGPLIVSDVRPTLVGDAFVQAGMETGFKSRDLNGESQEGFMHMQATVSRGRRWSTAKAFLRPVMGRPNLHVATLAQVNKILFDGKRAVGVEFTKNQTLQRVNAQKEVLLSAGTIGSAKLLLLSGIGPREHLQKLNIPIVADLPVGENLQDHLWTDALGYTIKEPISITEKKASTFWPFMDYFMFGTGMLSSTCNLDGNAFLLSKDQPSSDLFPYIQLQLLNMQPGSSRTFLEKASESDNVQPGVTERMWGGLEGVDGVMLLPTLLHPRSTGTVSLATTDPSDPPLIDPQYLSHPNDVKILIEGIREGEKLMQTKMFETLGAKRLTRLHPLCEHHTYESNAYWDCFIRHNSFSPHHMTGTCRMGQGKTSVVDPSLRVRGVEGLRVVDASIIPRILSGNPYAATVMIAEKAADMIRGIVTVQPANVSVSG</sequence>
<evidence type="ECO:0000256" key="3">
    <source>
        <dbReference type="ARBA" id="ARBA00022630"/>
    </source>
</evidence>
<feature type="binding site" evidence="5">
    <location>
        <begin position="126"/>
        <end position="129"/>
    </location>
    <ligand>
        <name>FAD</name>
        <dbReference type="ChEBI" id="CHEBI:57692"/>
    </ligand>
</feature>
<keyword evidence="11" id="KW-1185">Reference proteome</keyword>
<feature type="signal peptide" evidence="7">
    <location>
        <begin position="1"/>
        <end position="24"/>
    </location>
</feature>
<dbReference type="Pfam" id="PF00732">
    <property type="entry name" value="GMC_oxred_N"/>
    <property type="match status" value="1"/>
</dbReference>
<keyword evidence="7" id="KW-0732">Signal</keyword>
<feature type="binding site" evidence="5">
    <location>
        <position position="255"/>
    </location>
    <ligand>
        <name>FAD</name>
        <dbReference type="ChEBI" id="CHEBI:57692"/>
    </ligand>
</feature>
<dbReference type="Pfam" id="PF05199">
    <property type="entry name" value="GMC_oxred_C"/>
    <property type="match status" value="1"/>
</dbReference>
<dbReference type="GO" id="GO:0050660">
    <property type="term" value="F:flavin adenine dinucleotide binding"/>
    <property type="evidence" value="ECO:0007669"/>
    <property type="project" value="InterPro"/>
</dbReference>
<evidence type="ECO:0000256" key="7">
    <source>
        <dbReference type="SAM" id="SignalP"/>
    </source>
</evidence>
<dbReference type="PANTHER" id="PTHR11552">
    <property type="entry name" value="GLUCOSE-METHANOL-CHOLINE GMC OXIDOREDUCTASE"/>
    <property type="match status" value="1"/>
</dbReference>
<dbReference type="Gene3D" id="3.50.50.60">
    <property type="entry name" value="FAD/NAD(P)-binding domain"/>
    <property type="match status" value="1"/>
</dbReference>
<dbReference type="InterPro" id="IPR007867">
    <property type="entry name" value="GMC_OxRtase_C"/>
</dbReference>
<organism evidence="9">
    <name type="scientific">Capitella teleta</name>
    <name type="common">Polychaete worm</name>
    <dbReference type="NCBI Taxonomy" id="283909"/>
    <lineage>
        <taxon>Eukaryota</taxon>
        <taxon>Metazoa</taxon>
        <taxon>Spiralia</taxon>
        <taxon>Lophotrochozoa</taxon>
        <taxon>Annelida</taxon>
        <taxon>Polychaeta</taxon>
        <taxon>Sedentaria</taxon>
        <taxon>Scolecida</taxon>
        <taxon>Capitellidae</taxon>
        <taxon>Capitella</taxon>
    </lineage>
</organism>
<feature type="binding site" evidence="5">
    <location>
        <position position="118"/>
    </location>
    <ligand>
        <name>FAD</name>
        <dbReference type="ChEBI" id="CHEBI:57692"/>
    </ligand>
</feature>
<dbReference type="STRING" id="283909.R7UYU0"/>
<evidence type="ECO:0000256" key="2">
    <source>
        <dbReference type="ARBA" id="ARBA00010790"/>
    </source>
</evidence>